<dbReference type="EMBL" id="AAFW02000040">
    <property type="protein sequence ID" value="EDN63431.1"/>
    <property type="molecule type" value="Genomic_DNA"/>
</dbReference>
<accession>A6ZQ71</accession>
<reference evidence="1 2" key="1">
    <citation type="journal article" date="2007" name="Proc. Natl. Acad. Sci. U.S.A.">
        <title>Genome sequencing and comparative analysis of Saccharomyces cerevisiae strain YJM789.</title>
        <authorList>
            <person name="Wei W."/>
            <person name="McCusker J.H."/>
            <person name="Hyman R.W."/>
            <person name="Jones T."/>
            <person name="Ning Y."/>
            <person name="Cao Z."/>
            <person name="Gu Z."/>
            <person name="Bruno D."/>
            <person name="Miranda M."/>
            <person name="Nguyen M."/>
            <person name="Wilhelmy J."/>
            <person name="Komp C."/>
            <person name="Tamse R."/>
            <person name="Wang X."/>
            <person name="Jia P."/>
            <person name="Luedi P."/>
            <person name="Oefner P.J."/>
            <person name="David L."/>
            <person name="Dietrich F.S."/>
            <person name="Li Y."/>
            <person name="Davis R.W."/>
            <person name="Steinmetz L.M."/>
        </authorList>
    </citation>
    <scope>NUCLEOTIDE SEQUENCE [LARGE SCALE GENOMIC DNA]</scope>
    <source>
        <strain evidence="1 2">YJM789</strain>
    </source>
</reference>
<evidence type="ECO:0000313" key="1">
    <source>
        <dbReference type="EMBL" id="EDN63431.1"/>
    </source>
</evidence>
<dbReference type="Proteomes" id="UP000007060">
    <property type="component" value="Unassembled WGS sequence"/>
</dbReference>
<organism evidence="1 2">
    <name type="scientific">Saccharomyces cerevisiae (strain YJM789)</name>
    <name type="common">Baker's yeast</name>
    <dbReference type="NCBI Taxonomy" id="307796"/>
    <lineage>
        <taxon>Eukaryota</taxon>
        <taxon>Fungi</taxon>
        <taxon>Dikarya</taxon>
        <taxon>Ascomycota</taxon>
        <taxon>Saccharomycotina</taxon>
        <taxon>Saccharomycetes</taxon>
        <taxon>Saccharomycetales</taxon>
        <taxon>Saccharomycetaceae</taxon>
        <taxon>Saccharomyces</taxon>
    </lineage>
</organism>
<dbReference type="AlphaFoldDB" id="A6ZQ71"/>
<gene>
    <name evidence="1" type="ORF">SCY_3032</name>
</gene>
<evidence type="ECO:0000313" key="2">
    <source>
        <dbReference type="Proteomes" id="UP000007060"/>
    </source>
</evidence>
<name>A6ZQ71_YEAS7</name>
<dbReference type="HOGENOM" id="CLU_1939753_0_0_1"/>
<comment type="caution">
    <text evidence="1">The sequence shown here is derived from an EMBL/GenBank/DDBJ whole genome shotgun (WGS) entry which is preliminary data.</text>
</comment>
<proteinExistence type="predicted"/>
<protein>
    <submittedName>
        <fullName evidence="1">Conserved protein</fullName>
    </submittedName>
</protein>
<sequence>MGTDFSASHCANCSAVGFILEPACEPCKRSTLDWPGGASEVSGRYSFAENSSLSSLIASSHSSTPFSADGSLAGVRTDDWKRATHVPLCHRRRGLTNIYLLAQCSIIFTSDPYLSIFLLKTIAAVFSARV</sequence>